<dbReference type="CDD" id="cd20071">
    <property type="entry name" value="SET_SMYD"/>
    <property type="match status" value="1"/>
</dbReference>
<evidence type="ECO:0000313" key="4">
    <source>
        <dbReference type="Proteomes" id="UP000027135"/>
    </source>
</evidence>
<sequence length="550" mass="61705">MPGTRKHKKSGQKNRHGHTVGSSSDRRCGADALKDGGRPEEGNEAPRDKEEQDIEAGDNLPYVIKTSDVMGRYLVASCDLRPGQLIMSVHPLVVGPPQGCQPLCLGCYKKLDLDDNAYRCEGCGWPMCSQGCSGRGREYGHSGAECQLYERVRPKLLAADSNALTPLYLVVVPLRCLLLQQHDPDKWHSLLTMEAHNDIRQKLPVIWRNNQENVVDRIRKEWGMTQYEEDLIHTICGILEVNAFEVGQEGVSIRALYPCAFYMAHDCVPNTGHTDDKNFQLRVRATTKINKGSSIYLSYAYTLQGTLKRRDHLKESKFFDCTCARCSDATELGTYAGALKCPQCAMGIVVSTAPLNRDADWCCTNDSCTGYTVPARSVRLLMDKIGDEVEALDESSIPTLEAFLTRYQNVLHPNHYHCLGVQHSLCQLYGKAPGFLINDMTEAQLRHKRDLCRQLLKVVDVLEPGYSRLRGVLLYELHAPLMILTTRGVEAHALAYRDLRSRLKEVAACLEESSIILNFEPETSNEGMMGRAAKDALMRVREWQRIITNS</sequence>
<dbReference type="Gene3D" id="1.10.220.160">
    <property type="match status" value="1"/>
</dbReference>
<dbReference type="GO" id="GO:0008757">
    <property type="term" value="F:S-adenosylmethionine-dependent methyltransferase activity"/>
    <property type="evidence" value="ECO:0007669"/>
    <property type="project" value="UniProtKB-ARBA"/>
</dbReference>
<dbReference type="SMART" id="SM00317">
    <property type="entry name" value="SET"/>
    <property type="match status" value="1"/>
</dbReference>
<gene>
    <name evidence="3" type="ORF">L798_01865</name>
</gene>
<dbReference type="Proteomes" id="UP000027135">
    <property type="component" value="Unassembled WGS sequence"/>
</dbReference>
<organism evidence="3 4">
    <name type="scientific">Zootermopsis nevadensis</name>
    <name type="common">Dampwood termite</name>
    <dbReference type="NCBI Taxonomy" id="136037"/>
    <lineage>
        <taxon>Eukaryota</taxon>
        <taxon>Metazoa</taxon>
        <taxon>Ecdysozoa</taxon>
        <taxon>Arthropoda</taxon>
        <taxon>Hexapoda</taxon>
        <taxon>Insecta</taxon>
        <taxon>Pterygota</taxon>
        <taxon>Neoptera</taxon>
        <taxon>Polyneoptera</taxon>
        <taxon>Dictyoptera</taxon>
        <taxon>Blattodea</taxon>
        <taxon>Blattoidea</taxon>
        <taxon>Termitoidae</taxon>
        <taxon>Termopsidae</taxon>
        <taxon>Zootermopsis</taxon>
    </lineage>
</organism>
<dbReference type="Gene3D" id="2.170.270.10">
    <property type="entry name" value="SET domain"/>
    <property type="match status" value="1"/>
</dbReference>
<feature type="region of interest" description="Disordered" evidence="1">
    <location>
        <begin position="1"/>
        <end position="59"/>
    </location>
</feature>
<dbReference type="OMA" id="GGKLFWC"/>
<proteinExistence type="predicted"/>
<dbReference type="InterPro" id="IPR001214">
    <property type="entry name" value="SET_dom"/>
</dbReference>
<dbReference type="InterPro" id="IPR053010">
    <property type="entry name" value="SET_SmydA-8"/>
</dbReference>
<dbReference type="OrthoDB" id="265717at2759"/>
<dbReference type="InParanoid" id="A0A067RM42"/>
<feature type="domain" description="SET" evidence="2">
    <location>
        <begin position="59"/>
        <end position="306"/>
    </location>
</feature>
<evidence type="ECO:0000259" key="2">
    <source>
        <dbReference type="SMART" id="SM00317"/>
    </source>
</evidence>
<dbReference type="PANTHER" id="PTHR46455">
    <property type="entry name" value="SET AND MYND DOMAIN CONTAINING, ARTHROPOD-SPECIFIC, MEMBER 4, ISOFORM A"/>
    <property type="match status" value="1"/>
</dbReference>
<feature type="compositionally biased region" description="Basic and acidic residues" evidence="1">
    <location>
        <begin position="24"/>
        <end position="50"/>
    </location>
</feature>
<dbReference type="Gene3D" id="6.10.140.2220">
    <property type="match status" value="1"/>
</dbReference>
<dbReference type="AlphaFoldDB" id="A0A067RM42"/>
<dbReference type="GO" id="GO:0008276">
    <property type="term" value="F:protein methyltransferase activity"/>
    <property type="evidence" value="ECO:0007669"/>
    <property type="project" value="UniProtKB-ARBA"/>
</dbReference>
<dbReference type="InterPro" id="IPR046341">
    <property type="entry name" value="SET_dom_sf"/>
</dbReference>
<name>A0A067RM42_ZOONE</name>
<feature type="compositionally biased region" description="Basic residues" evidence="1">
    <location>
        <begin position="1"/>
        <end position="18"/>
    </location>
</feature>
<dbReference type="FunCoup" id="A0A067RM42">
    <property type="interactions" value="7"/>
</dbReference>
<dbReference type="SUPFAM" id="SSF82199">
    <property type="entry name" value="SET domain"/>
    <property type="match status" value="1"/>
</dbReference>
<dbReference type="EMBL" id="KK852544">
    <property type="protein sequence ID" value="KDR21630.1"/>
    <property type="molecule type" value="Genomic_DNA"/>
</dbReference>
<evidence type="ECO:0000256" key="1">
    <source>
        <dbReference type="SAM" id="MobiDB-lite"/>
    </source>
</evidence>
<reference evidence="3 4" key="1">
    <citation type="journal article" date="2014" name="Nat. Commun.">
        <title>Molecular traces of alternative social organization in a termite genome.</title>
        <authorList>
            <person name="Terrapon N."/>
            <person name="Li C."/>
            <person name="Robertson H.M."/>
            <person name="Ji L."/>
            <person name="Meng X."/>
            <person name="Booth W."/>
            <person name="Chen Z."/>
            <person name="Childers C.P."/>
            <person name="Glastad K.M."/>
            <person name="Gokhale K."/>
            <person name="Gowin J."/>
            <person name="Gronenberg W."/>
            <person name="Hermansen R.A."/>
            <person name="Hu H."/>
            <person name="Hunt B.G."/>
            <person name="Huylmans A.K."/>
            <person name="Khalil S.M."/>
            <person name="Mitchell R.D."/>
            <person name="Munoz-Torres M.C."/>
            <person name="Mustard J.A."/>
            <person name="Pan H."/>
            <person name="Reese J.T."/>
            <person name="Scharf M.E."/>
            <person name="Sun F."/>
            <person name="Vogel H."/>
            <person name="Xiao J."/>
            <person name="Yang W."/>
            <person name="Yang Z."/>
            <person name="Yang Z."/>
            <person name="Zhou J."/>
            <person name="Zhu J."/>
            <person name="Brent C.S."/>
            <person name="Elsik C.G."/>
            <person name="Goodisman M.A."/>
            <person name="Liberles D.A."/>
            <person name="Roe R.M."/>
            <person name="Vargo E.L."/>
            <person name="Vilcinskas A."/>
            <person name="Wang J."/>
            <person name="Bornberg-Bauer E."/>
            <person name="Korb J."/>
            <person name="Zhang G."/>
            <person name="Liebig J."/>
        </authorList>
    </citation>
    <scope>NUCLEOTIDE SEQUENCE [LARGE SCALE GENOMIC DNA]</scope>
    <source>
        <tissue evidence="3">Whole organism</tissue>
    </source>
</reference>
<dbReference type="PANTHER" id="PTHR46455:SF5">
    <property type="entry name" value="SET AND MYND DOMAIN CONTAINING, ARTHROPOD-SPECIFIC, MEMBER 4, ISOFORM A"/>
    <property type="match status" value="1"/>
</dbReference>
<evidence type="ECO:0000313" key="3">
    <source>
        <dbReference type="EMBL" id="KDR21630.1"/>
    </source>
</evidence>
<protein>
    <submittedName>
        <fullName evidence="3">Protein msta, isoform A</fullName>
    </submittedName>
</protein>
<accession>A0A067RM42</accession>
<dbReference type="eggNOG" id="KOG2084">
    <property type="taxonomic scope" value="Eukaryota"/>
</dbReference>
<dbReference type="STRING" id="136037.A0A067RM42"/>
<dbReference type="GO" id="GO:0008170">
    <property type="term" value="F:N-methyltransferase activity"/>
    <property type="evidence" value="ECO:0007669"/>
    <property type="project" value="UniProtKB-ARBA"/>
</dbReference>
<keyword evidence="4" id="KW-1185">Reference proteome</keyword>